<dbReference type="OrthoDB" id="7305308at2759"/>
<comment type="similarity">
    <text evidence="1">Belongs to the acetyltransferase family.</text>
</comment>
<keyword evidence="3 6" id="KW-0012">Acyltransferase</keyword>
<dbReference type="GO" id="GO:0008080">
    <property type="term" value="F:N-acetyltransferase activity"/>
    <property type="evidence" value="ECO:0007669"/>
    <property type="project" value="UniProtKB-ARBA"/>
</dbReference>
<sequence>MANASTPTITLATSDDVGEILAMIRELAKYQNALDKVEATEDSLRRTLTFSGGTQRHNPGYAKTFLLRLPAKPSHEGDEPRAVAGMAMFFHSYSTWRACPGVHLEDLYVRPQYRKRGYGKMLIQACAQEVARIGGARLEWSCLKNNKASLEFYDSLGAKQMPEWVSLRVDGDDLSQLYSGETLALREGQDVTMGTVGVSGEATA</sequence>
<keyword evidence="2 6" id="KW-0808">Transferase</keyword>
<dbReference type="CDD" id="cd04301">
    <property type="entry name" value="NAT_SF"/>
    <property type="match status" value="1"/>
</dbReference>
<dbReference type="Gene3D" id="3.40.630.30">
    <property type="match status" value="1"/>
</dbReference>
<keyword evidence="4" id="KW-0175">Coiled coil</keyword>
<accession>A0A6A7BZ21</accession>
<dbReference type="EMBL" id="MU005981">
    <property type="protein sequence ID" value="KAF2860480.1"/>
    <property type="molecule type" value="Genomic_DNA"/>
</dbReference>
<evidence type="ECO:0000256" key="4">
    <source>
        <dbReference type="SAM" id="Coils"/>
    </source>
</evidence>
<dbReference type="Pfam" id="PF00583">
    <property type="entry name" value="Acetyltransf_1"/>
    <property type="match status" value="1"/>
</dbReference>
<dbReference type="PANTHER" id="PTHR10545:SF29">
    <property type="entry name" value="GH14572P-RELATED"/>
    <property type="match status" value="1"/>
</dbReference>
<protein>
    <submittedName>
        <fullName evidence="6">Acyl-CoA N-acyltransferase</fullName>
    </submittedName>
</protein>
<dbReference type="PANTHER" id="PTHR10545">
    <property type="entry name" value="DIAMINE N-ACETYLTRANSFERASE"/>
    <property type="match status" value="1"/>
</dbReference>
<evidence type="ECO:0000256" key="2">
    <source>
        <dbReference type="ARBA" id="ARBA00022679"/>
    </source>
</evidence>
<feature type="coiled-coil region" evidence="4">
    <location>
        <begin position="20"/>
        <end position="47"/>
    </location>
</feature>
<feature type="domain" description="N-acetyltransferase" evidence="5">
    <location>
        <begin position="7"/>
        <end position="184"/>
    </location>
</feature>
<keyword evidence="7" id="KW-1185">Reference proteome</keyword>
<organism evidence="6 7">
    <name type="scientific">Piedraia hortae CBS 480.64</name>
    <dbReference type="NCBI Taxonomy" id="1314780"/>
    <lineage>
        <taxon>Eukaryota</taxon>
        <taxon>Fungi</taxon>
        <taxon>Dikarya</taxon>
        <taxon>Ascomycota</taxon>
        <taxon>Pezizomycotina</taxon>
        <taxon>Dothideomycetes</taxon>
        <taxon>Dothideomycetidae</taxon>
        <taxon>Capnodiales</taxon>
        <taxon>Piedraiaceae</taxon>
        <taxon>Piedraia</taxon>
    </lineage>
</organism>
<dbReference type="PROSITE" id="PS51186">
    <property type="entry name" value="GNAT"/>
    <property type="match status" value="1"/>
</dbReference>
<evidence type="ECO:0000259" key="5">
    <source>
        <dbReference type="PROSITE" id="PS51186"/>
    </source>
</evidence>
<dbReference type="FunFam" id="3.40.630.30:FF:000064">
    <property type="entry name" value="GNAT family acetyltransferase"/>
    <property type="match status" value="1"/>
</dbReference>
<dbReference type="SUPFAM" id="SSF55729">
    <property type="entry name" value="Acyl-CoA N-acyltransferases (Nat)"/>
    <property type="match status" value="1"/>
</dbReference>
<evidence type="ECO:0000313" key="6">
    <source>
        <dbReference type="EMBL" id="KAF2860480.1"/>
    </source>
</evidence>
<evidence type="ECO:0000313" key="7">
    <source>
        <dbReference type="Proteomes" id="UP000799421"/>
    </source>
</evidence>
<dbReference type="InterPro" id="IPR000182">
    <property type="entry name" value="GNAT_dom"/>
</dbReference>
<proteinExistence type="inferred from homology"/>
<gene>
    <name evidence="6" type="ORF">K470DRAFT_294954</name>
</gene>
<dbReference type="Proteomes" id="UP000799421">
    <property type="component" value="Unassembled WGS sequence"/>
</dbReference>
<evidence type="ECO:0000256" key="1">
    <source>
        <dbReference type="ARBA" id="ARBA00008694"/>
    </source>
</evidence>
<reference evidence="6" key="1">
    <citation type="journal article" date="2020" name="Stud. Mycol.">
        <title>101 Dothideomycetes genomes: a test case for predicting lifestyles and emergence of pathogens.</title>
        <authorList>
            <person name="Haridas S."/>
            <person name="Albert R."/>
            <person name="Binder M."/>
            <person name="Bloem J."/>
            <person name="Labutti K."/>
            <person name="Salamov A."/>
            <person name="Andreopoulos B."/>
            <person name="Baker S."/>
            <person name="Barry K."/>
            <person name="Bills G."/>
            <person name="Bluhm B."/>
            <person name="Cannon C."/>
            <person name="Castanera R."/>
            <person name="Culley D."/>
            <person name="Daum C."/>
            <person name="Ezra D."/>
            <person name="Gonzalez J."/>
            <person name="Henrissat B."/>
            <person name="Kuo A."/>
            <person name="Liang C."/>
            <person name="Lipzen A."/>
            <person name="Lutzoni F."/>
            <person name="Magnuson J."/>
            <person name="Mondo S."/>
            <person name="Nolan M."/>
            <person name="Ohm R."/>
            <person name="Pangilinan J."/>
            <person name="Park H.-J."/>
            <person name="Ramirez L."/>
            <person name="Alfaro M."/>
            <person name="Sun H."/>
            <person name="Tritt A."/>
            <person name="Yoshinaga Y."/>
            <person name="Zwiers L.-H."/>
            <person name="Turgeon B."/>
            <person name="Goodwin S."/>
            <person name="Spatafora J."/>
            <person name="Crous P."/>
            <person name="Grigoriev I."/>
        </authorList>
    </citation>
    <scope>NUCLEOTIDE SEQUENCE</scope>
    <source>
        <strain evidence="6">CBS 480.64</strain>
    </source>
</reference>
<evidence type="ECO:0000256" key="3">
    <source>
        <dbReference type="ARBA" id="ARBA00023315"/>
    </source>
</evidence>
<dbReference type="InterPro" id="IPR016181">
    <property type="entry name" value="Acyl_CoA_acyltransferase"/>
</dbReference>
<dbReference type="InterPro" id="IPR051016">
    <property type="entry name" value="Diverse_Substrate_AcTransf"/>
</dbReference>
<dbReference type="AlphaFoldDB" id="A0A6A7BZ21"/>
<name>A0A6A7BZ21_9PEZI</name>